<comment type="caution">
    <text evidence="3">The sequence shown here is derived from an EMBL/GenBank/DDBJ whole genome shotgun (WGS) entry which is preliminary data.</text>
</comment>
<sequence>MARDGSPDPSNYSDSDPTQYANYGGSGGEAYSEFQQADYAAPTGYGGYPPPEPTPWYRKPAALVGFGVLTAIVLALLVYAVVKFTGSNGSGPAGTSTTSPTTSTSAGTSAATSAPGAPQAPVTQTVTESPTATSEAPATTTTTEAPVTTTTTEPSTSTSTSTSVSTSVSTVTQTVTTRERPTLPNLFPRPNGGQ</sequence>
<feature type="region of interest" description="Disordered" evidence="1">
    <location>
        <begin position="87"/>
        <end position="194"/>
    </location>
</feature>
<dbReference type="Proteomes" id="UP000216063">
    <property type="component" value="Unassembled WGS sequence"/>
</dbReference>
<organism evidence="3 4">
    <name type="scientific">Mycolicibacterium sphagni</name>
    <dbReference type="NCBI Taxonomy" id="1786"/>
    <lineage>
        <taxon>Bacteria</taxon>
        <taxon>Bacillati</taxon>
        <taxon>Actinomycetota</taxon>
        <taxon>Actinomycetes</taxon>
        <taxon>Mycobacteriales</taxon>
        <taxon>Mycobacteriaceae</taxon>
        <taxon>Mycolicibacterium</taxon>
    </lineage>
</organism>
<evidence type="ECO:0000256" key="2">
    <source>
        <dbReference type="SAM" id="Phobius"/>
    </source>
</evidence>
<feature type="compositionally biased region" description="Low complexity" evidence="1">
    <location>
        <begin position="127"/>
        <end position="176"/>
    </location>
</feature>
<gene>
    <name evidence="3" type="ORF">CG716_07075</name>
</gene>
<dbReference type="RefSeq" id="WP_094477812.1">
    <property type="nucleotide sequence ID" value="NZ_NOZR01000004.1"/>
</dbReference>
<feature type="compositionally biased region" description="Low complexity" evidence="1">
    <location>
        <begin position="7"/>
        <end position="17"/>
    </location>
</feature>
<keyword evidence="2" id="KW-0472">Membrane</keyword>
<protein>
    <submittedName>
        <fullName evidence="3">Uncharacterized protein</fullName>
    </submittedName>
</protein>
<feature type="transmembrane region" description="Helical" evidence="2">
    <location>
        <begin position="61"/>
        <end position="82"/>
    </location>
</feature>
<dbReference type="AlphaFoldDB" id="A0A255DPE5"/>
<evidence type="ECO:0000313" key="4">
    <source>
        <dbReference type="Proteomes" id="UP000216063"/>
    </source>
</evidence>
<keyword evidence="4" id="KW-1185">Reference proteome</keyword>
<evidence type="ECO:0000313" key="3">
    <source>
        <dbReference type="EMBL" id="OYN81278.1"/>
    </source>
</evidence>
<feature type="compositionally biased region" description="Low complexity" evidence="1">
    <location>
        <begin position="93"/>
        <end position="117"/>
    </location>
</feature>
<accession>A0A255DPE5</accession>
<keyword evidence="2" id="KW-0812">Transmembrane</keyword>
<feature type="region of interest" description="Disordered" evidence="1">
    <location>
        <begin position="1"/>
        <end position="35"/>
    </location>
</feature>
<keyword evidence="2" id="KW-1133">Transmembrane helix</keyword>
<proteinExistence type="predicted"/>
<evidence type="ECO:0000256" key="1">
    <source>
        <dbReference type="SAM" id="MobiDB-lite"/>
    </source>
</evidence>
<name>A0A255DPE5_9MYCO</name>
<dbReference type="EMBL" id="NOZR01000004">
    <property type="protein sequence ID" value="OYN81278.1"/>
    <property type="molecule type" value="Genomic_DNA"/>
</dbReference>
<reference evidence="3 4" key="1">
    <citation type="submission" date="2017-07" db="EMBL/GenBank/DDBJ databases">
        <title>The new phylogeny of genus Mycobacterium.</title>
        <authorList>
            <person name="Tortoli E."/>
            <person name="Trovato A."/>
            <person name="Cirillo D.M."/>
        </authorList>
    </citation>
    <scope>NUCLEOTIDE SEQUENCE [LARGE SCALE GENOMIC DNA]</scope>
    <source>
        <strain evidence="3 4">ATCC 33027</strain>
    </source>
</reference>